<dbReference type="EMBL" id="CAJNOK010004137">
    <property type="protein sequence ID" value="CAF0927134.1"/>
    <property type="molecule type" value="Genomic_DNA"/>
</dbReference>
<keyword evidence="6" id="KW-1185">Reference proteome</keyword>
<feature type="compositionally biased region" description="Polar residues" evidence="1">
    <location>
        <begin position="1"/>
        <end position="27"/>
    </location>
</feature>
<dbReference type="OrthoDB" id="10015775at2759"/>
<dbReference type="AlphaFoldDB" id="A0A813Y491"/>
<comment type="caution">
    <text evidence="2">The sequence shown here is derived from an EMBL/GenBank/DDBJ whole genome shotgun (WGS) entry which is preliminary data.</text>
</comment>
<reference evidence="2" key="1">
    <citation type="submission" date="2021-02" db="EMBL/GenBank/DDBJ databases">
        <authorList>
            <person name="Nowell W R."/>
        </authorList>
    </citation>
    <scope>NUCLEOTIDE SEQUENCE</scope>
</reference>
<dbReference type="Proteomes" id="UP000681722">
    <property type="component" value="Unassembled WGS sequence"/>
</dbReference>
<evidence type="ECO:0000313" key="2">
    <source>
        <dbReference type="EMBL" id="CAF0878155.1"/>
    </source>
</evidence>
<dbReference type="EMBL" id="CAJOBA010004139">
    <property type="protein sequence ID" value="CAF3704073.1"/>
    <property type="molecule type" value="Genomic_DNA"/>
</dbReference>
<proteinExistence type="predicted"/>
<feature type="region of interest" description="Disordered" evidence="1">
    <location>
        <begin position="1"/>
        <end position="40"/>
    </location>
</feature>
<dbReference type="EMBL" id="CAJOBC010001223">
    <property type="protein sequence ID" value="CAF3664776.1"/>
    <property type="molecule type" value="Genomic_DNA"/>
</dbReference>
<organism evidence="2 6">
    <name type="scientific">Didymodactylos carnosus</name>
    <dbReference type="NCBI Taxonomy" id="1234261"/>
    <lineage>
        <taxon>Eukaryota</taxon>
        <taxon>Metazoa</taxon>
        <taxon>Spiralia</taxon>
        <taxon>Gnathifera</taxon>
        <taxon>Rotifera</taxon>
        <taxon>Eurotatoria</taxon>
        <taxon>Bdelloidea</taxon>
        <taxon>Philodinida</taxon>
        <taxon>Philodinidae</taxon>
        <taxon>Didymodactylos</taxon>
    </lineage>
</organism>
<dbReference type="Proteomes" id="UP000682733">
    <property type="component" value="Unassembled WGS sequence"/>
</dbReference>
<gene>
    <name evidence="2" type="ORF">GPM918_LOCUS7465</name>
    <name evidence="3" type="ORF">OVA965_LOCUS10944</name>
    <name evidence="4" type="ORF">SRO942_LOCUS7465</name>
    <name evidence="5" type="ORF">TMI583_LOCUS10940</name>
</gene>
<sequence>MDTSNRPLTNDNTTLKVITNQPSQKNTTDSKKNRSYLPKPSLTQQISRATIPLSSGLRILNTKIQAKQSEDYHPLVTISDKEDTNSDDDYISPVHKLTKNELREELNGFVNGDNNIPSDDEDLELRQPQQPTSFLFKCCTFCTHKTDSSKCIIS</sequence>
<accession>A0A813Y491</accession>
<evidence type="ECO:0000313" key="6">
    <source>
        <dbReference type="Proteomes" id="UP000663829"/>
    </source>
</evidence>
<dbReference type="Proteomes" id="UP000677228">
    <property type="component" value="Unassembled WGS sequence"/>
</dbReference>
<protein>
    <submittedName>
        <fullName evidence="2">Uncharacterized protein</fullName>
    </submittedName>
</protein>
<name>A0A813Y491_9BILA</name>
<dbReference type="Proteomes" id="UP000663829">
    <property type="component" value="Unassembled WGS sequence"/>
</dbReference>
<evidence type="ECO:0000313" key="4">
    <source>
        <dbReference type="EMBL" id="CAF3664776.1"/>
    </source>
</evidence>
<evidence type="ECO:0000313" key="5">
    <source>
        <dbReference type="EMBL" id="CAF3704073.1"/>
    </source>
</evidence>
<evidence type="ECO:0000256" key="1">
    <source>
        <dbReference type="SAM" id="MobiDB-lite"/>
    </source>
</evidence>
<evidence type="ECO:0000313" key="3">
    <source>
        <dbReference type="EMBL" id="CAF0927134.1"/>
    </source>
</evidence>
<dbReference type="EMBL" id="CAJNOQ010001223">
    <property type="protein sequence ID" value="CAF0878155.1"/>
    <property type="molecule type" value="Genomic_DNA"/>
</dbReference>